<reference evidence="6 7" key="1">
    <citation type="submission" date="2018-04" db="EMBL/GenBank/DDBJ databases">
        <title>Genomic Encyclopedia of Archaeal and Bacterial Type Strains, Phase II (KMG-II): from individual species to whole genera.</title>
        <authorList>
            <person name="Goeker M."/>
        </authorList>
    </citation>
    <scope>NUCLEOTIDE SEQUENCE [LARGE SCALE GENOMIC DNA]</scope>
    <source>
        <strain evidence="6 7">DSM 23082</strain>
    </source>
</reference>
<dbReference type="Gene3D" id="1.20.120.450">
    <property type="entry name" value="dinb family like domain"/>
    <property type="match status" value="1"/>
</dbReference>
<dbReference type="GO" id="GO:0016787">
    <property type="term" value="F:hydrolase activity"/>
    <property type="evidence" value="ECO:0007669"/>
    <property type="project" value="UniProtKB-KW"/>
</dbReference>
<evidence type="ECO:0000259" key="5">
    <source>
        <dbReference type="Pfam" id="PF12867"/>
    </source>
</evidence>
<dbReference type="AlphaFoldDB" id="A0A2T6AEH1"/>
<comment type="caution">
    <text evidence="6">The sequence shown here is derived from an EMBL/GenBank/DDBJ whole genome shotgun (WGS) entry which is preliminary data.</text>
</comment>
<dbReference type="InterPro" id="IPR024775">
    <property type="entry name" value="DinB-like"/>
</dbReference>
<dbReference type="RefSeq" id="WP_108172512.1">
    <property type="nucleotide sequence ID" value="NZ_QBKQ01000003.1"/>
</dbReference>
<dbReference type="SUPFAM" id="SSF109854">
    <property type="entry name" value="DinB/YfiT-like putative metalloenzymes"/>
    <property type="match status" value="1"/>
</dbReference>
<sequence>MSTDELEVLKYPIGKEEIPEEITSVEINEWIDDISELPQKLKEAVNKITKKQLDTPYRPEGWTLKQLIHHIADSHMSALLRFKWALTEDEPTIKAYDEKAFAELYDSRLAPVEISLDFISALHGKWVILLENMSTDDFDKTFVHPETGQRYTLKESLGHYSWHSRHHYAHMHNLLQRKGWL</sequence>
<dbReference type="Proteomes" id="UP000244174">
    <property type="component" value="Unassembled WGS sequence"/>
</dbReference>
<evidence type="ECO:0000256" key="3">
    <source>
        <dbReference type="ARBA" id="ARBA00022801"/>
    </source>
</evidence>
<feature type="domain" description="DinB-like" evidence="5">
    <location>
        <begin position="36"/>
        <end position="171"/>
    </location>
</feature>
<organism evidence="6 7">
    <name type="scientific">Christiangramia gaetbulicola</name>
    <dbReference type="NCBI Taxonomy" id="703340"/>
    <lineage>
        <taxon>Bacteria</taxon>
        <taxon>Pseudomonadati</taxon>
        <taxon>Bacteroidota</taxon>
        <taxon>Flavobacteriia</taxon>
        <taxon>Flavobacteriales</taxon>
        <taxon>Flavobacteriaceae</taxon>
        <taxon>Christiangramia</taxon>
    </lineage>
</organism>
<name>A0A2T6AEH1_9FLAO</name>
<evidence type="ECO:0000256" key="2">
    <source>
        <dbReference type="ARBA" id="ARBA00022723"/>
    </source>
</evidence>
<evidence type="ECO:0000313" key="7">
    <source>
        <dbReference type="Proteomes" id="UP000244174"/>
    </source>
</evidence>
<keyword evidence="1" id="KW-0963">Cytoplasm</keyword>
<evidence type="ECO:0000313" key="6">
    <source>
        <dbReference type="EMBL" id="PTX42210.1"/>
    </source>
</evidence>
<dbReference type="OrthoDB" id="9796039at2"/>
<accession>A0A2T6AEH1</accession>
<evidence type="ECO:0000256" key="1">
    <source>
        <dbReference type="ARBA" id="ARBA00022490"/>
    </source>
</evidence>
<dbReference type="GO" id="GO:0046872">
    <property type="term" value="F:metal ion binding"/>
    <property type="evidence" value="ECO:0007669"/>
    <property type="project" value="UniProtKB-KW"/>
</dbReference>
<dbReference type="InterPro" id="IPR034660">
    <property type="entry name" value="DinB/YfiT-like"/>
</dbReference>
<protein>
    <submittedName>
        <fullName evidence="6">DinB family protein</fullName>
    </submittedName>
</protein>
<dbReference type="HAMAP" id="MF_01256">
    <property type="entry name" value="YfiT_hydrol"/>
    <property type="match status" value="1"/>
</dbReference>
<evidence type="ECO:0000256" key="4">
    <source>
        <dbReference type="ARBA" id="ARBA00022833"/>
    </source>
</evidence>
<proteinExistence type="inferred from homology"/>
<dbReference type="InterPro" id="IPR023774">
    <property type="entry name" value="Put_metal_dep_hydrolase_YfiT"/>
</dbReference>
<keyword evidence="7" id="KW-1185">Reference proteome</keyword>
<dbReference type="EMBL" id="QBKQ01000003">
    <property type="protein sequence ID" value="PTX42210.1"/>
    <property type="molecule type" value="Genomic_DNA"/>
</dbReference>
<keyword evidence="2" id="KW-0479">Metal-binding</keyword>
<keyword evidence="3" id="KW-0378">Hydrolase</keyword>
<keyword evidence="4" id="KW-0862">Zinc</keyword>
<dbReference type="NCBIfam" id="NF009807">
    <property type="entry name" value="PRK13291.1"/>
    <property type="match status" value="1"/>
</dbReference>
<gene>
    <name evidence="6" type="ORF">C8P64_2629</name>
</gene>
<dbReference type="Pfam" id="PF12867">
    <property type="entry name" value="DinB_2"/>
    <property type="match status" value="1"/>
</dbReference>